<reference evidence="4" key="1">
    <citation type="submission" date="2015-07" db="EMBL/GenBank/DDBJ databases">
        <title>Adaptation to a free-living lifestyle via gene acquisitions in the diplomonad Trepomonas sp. PC1.</title>
        <authorList>
            <person name="Xu F."/>
            <person name="Jerlstrom-Hultqvist J."/>
            <person name="Kolisko M."/>
            <person name="Simpson A.G.B."/>
            <person name="Roger A.J."/>
            <person name="Svard S.G."/>
            <person name="Andersson J.O."/>
        </authorList>
    </citation>
    <scope>NUCLEOTIDE SEQUENCE</scope>
    <source>
        <strain evidence="4">PC1</strain>
    </source>
</reference>
<dbReference type="Pfam" id="PF03489">
    <property type="entry name" value="SapB_2"/>
    <property type="match status" value="1"/>
</dbReference>
<name>A0A146K6D9_9EUKA</name>
<dbReference type="PANTHER" id="PTHR11480">
    <property type="entry name" value="SAPOSIN-RELATED"/>
    <property type="match status" value="1"/>
</dbReference>
<dbReference type="PROSITE" id="PS50015">
    <property type="entry name" value="SAP_B"/>
    <property type="match status" value="1"/>
</dbReference>
<dbReference type="AlphaFoldDB" id="A0A146K6D9"/>
<dbReference type="SUPFAM" id="SSF47862">
    <property type="entry name" value="Saposin"/>
    <property type="match status" value="1"/>
</dbReference>
<evidence type="ECO:0000256" key="2">
    <source>
        <dbReference type="ARBA" id="ARBA00023180"/>
    </source>
</evidence>
<evidence type="ECO:0000313" key="4">
    <source>
        <dbReference type="EMBL" id="JAP91141.1"/>
    </source>
</evidence>
<proteinExistence type="predicted"/>
<keyword evidence="2" id="KW-0325">Glycoprotein</keyword>
<keyword evidence="1" id="KW-1015">Disulfide bond</keyword>
<dbReference type="SMART" id="SM00741">
    <property type="entry name" value="SapB"/>
    <property type="match status" value="1"/>
</dbReference>
<evidence type="ECO:0000256" key="1">
    <source>
        <dbReference type="ARBA" id="ARBA00023157"/>
    </source>
</evidence>
<gene>
    <name evidence="4" type="ORF">TPC1_17330</name>
</gene>
<dbReference type="InterPro" id="IPR008138">
    <property type="entry name" value="SapB_2"/>
</dbReference>
<sequence>LSFCTKVEDEIIDFDLSYDPESDGTDDSFMCTTCKGVLATVAYYLKNSSPSKEQFIAFIQKICFIVPSSIKDSCKEMISEYGRKIYEKAMEEKTLHGVCKMVGICKE</sequence>
<dbReference type="EMBL" id="GDID01005465">
    <property type="protein sequence ID" value="JAP91141.1"/>
    <property type="molecule type" value="Transcribed_RNA"/>
</dbReference>
<dbReference type="InterPro" id="IPR011001">
    <property type="entry name" value="Saposin-like"/>
</dbReference>
<dbReference type="Gene3D" id="1.10.225.10">
    <property type="entry name" value="Saposin-like"/>
    <property type="match status" value="1"/>
</dbReference>
<dbReference type="InterPro" id="IPR008139">
    <property type="entry name" value="SaposinB_dom"/>
</dbReference>
<dbReference type="InterPro" id="IPR051428">
    <property type="entry name" value="Sphingo_Act-Surfact_Prot"/>
</dbReference>
<organism evidence="4">
    <name type="scientific">Trepomonas sp. PC1</name>
    <dbReference type="NCBI Taxonomy" id="1076344"/>
    <lineage>
        <taxon>Eukaryota</taxon>
        <taxon>Metamonada</taxon>
        <taxon>Diplomonadida</taxon>
        <taxon>Hexamitidae</taxon>
        <taxon>Hexamitinae</taxon>
        <taxon>Trepomonas</taxon>
    </lineage>
</organism>
<feature type="non-terminal residue" evidence="4">
    <location>
        <position position="1"/>
    </location>
</feature>
<protein>
    <submittedName>
        <fullName evidence="4">Saposin-like type B domin-containing protein</fullName>
    </submittedName>
</protein>
<evidence type="ECO:0000259" key="3">
    <source>
        <dbReference type="PROSITE" id="PS50015"/>
    </source>
</evidence>
<accession>A0A146K6D9</accession>
<feature type="domain" description="Saposin B-type" evidence="3">
    <location>
        <begin position="27"/>
        <end position="107"/>
    </location>
</feature>